<reference evidence="2" key="1">
    <citation type="submission" date="2016-11" db="UniProtKB">
        <authorList>
            <consortium name="WormBaseParasite"/>
        </authorList>
    </citation>
    <scope>IDENTIFICATION</scope>
    <source>
        <strain evidence="2">KR3021</strain>
    </source>
</reference>
<dbReference type="Proteomes" id="UP000095286">
    <property type="component" value="Unplaced"/>
</dbReference>
<name>A0AC35UDJ5_9BILA</name>
<proteinExistence type="predicted"/>
<organism evidence="1 2">
    <name type="scientific">Rhabditophanes sp. KR3021</name>
    <dbReference type="NCBI Taxonomy" id="114890"/>
    <lineage>
        <taxon>Eukaryota</taxon>
        <taxon>Metazoa</taxon>
        <taxon>Ecdysozoa</taxon>
        <taxon>Nematoda</taxon>
        <taxon>Chromadorea</taxon>
        <taxon>Rhabditida</taxon>
        <taxon>Tylenchina</taxon>
        <taxon>Panagrolaimomorpha</taxon>
        <taxon>Strongyloidoidea</taxon>
        <taxon>Alloionematidae</taxon>
        <taxon>Rhabditophanes</taxon>
    </lineage>
</organism>
<protein>
    <submittedName>
        <fullName evidence="2">Fido domain-containing protein</fullName>
    </submittedName>
</protein>
<dbReference type="WBParaSite" id="RSKR_0001030066.1">
    <property type="protein sequence ID" value="RSKR_0001030066.1"/>
    <property type="gene ID" value="RSKR_0001030066"/>
</dbReference>
<evidence type="ECO:0000313" key="2">
    <source>
        <dbReference type="WBParaSite" id="RSKR_0001030066.1"/>
    </source>
</evidence>
<evidence type="ECO:0000313" key="1">
    <source>
        <dbReference type="Proteomes" id="UP000095286"/>
    </source>
</evidence>
<sequence>MKVNRKADSLSKINFVNLTDNGFIKNNNQSGILEIIAHWVGFDINDRIPYMFDLIAKVDYASTELNFLDKIVQENDFIHEVPDLIGGKISKQSVVEIDTQANRIKMIGNLAIEKKIIPPKNRK</sequence>
<accession>A0AC35UDJ5</accession>